<protein>
    <submittedName>
        <fullName evidence="2">Unannotated protein</fullName>
    </submittedName>
</protein>
<dbReference type="InterPro" id="IPR050228">
    <property type="entry name" value="Carboxylesterase_BioH"/>
</dbReference>
<dbReference type="SUPFAM" id="SSF53474">
    <property type="entry name" value="alpha/beta-Hydrolases"/>
    <property type="match status" value="1"/>
</dbReference>
<dbReference type="Pfam" id="PF00561">
    <property type="entry name" value="Abhydrolase_1"/>
    <property type="match status" value="1"/>
</dbReference>
<dbReference type="Gene3D" id="3.40.50.1820">
    <property type="entry name" value="alpha/beta hydrolase"/>
    <property type="match status" value="1"/>
</dbReference>
<feature type="domain" description="AB hydrolase-1" evidence="1">
    <location>
        <begin position="59"/>
        <end position="299"/>
    </location>
</feature>
<evidence type="ECO:0000259" key="1">
    <source>
        <dbReference type="Pfam" id="PF00561"/>
    </source>
</evidence>
<dbReference type="EMBL" id="CAFABA010000164">
    <property type="protein sequence ID" value="CAB4836312.1"/>
    <property type="molecule type" value="Genomic_DNA"/>
</dbReference>
<organism evidence="2">
    <name type="scientific">freshwater metagenome</name>
    <dbReference type="NCBI Taxonomy" id="449393"/>
    <lineage>
        <taxon>unclassified sequences</taxon>
        <taxon>metagenomes</taxon>
        <taxon>ecological metagenomes</taxon>
    </lineage>
</organism>
<dbReference type="EMBL" id="CAEZYR010000215">
    <property type="protein sequence ID" value="CAB4774723.1"/>
    <property type="molecule type" value="Genomic_DNA"/>
</dbReference>
<dbReference type="PANTHER" id="PTHR43194:SF2">
    <property type="entry name" value="PEROXISOMAL MEMBRANE PROTEIN LPX1"/>
    <property type="match status" value="1"/>
</dbReference>
<evidence type="ECO:0000313" key="4">
    <source>
        <dbReference type="EMBL" id="CAB4909980.1"/>
    </source>
</evidence>
<dbReference type="PANTHER" id="PTHR43194">
    <property type="entry name" value="HYDROLASE ALPHA/BETA FOLD FAMILY"/>
    <property type="match status" value="1"/>
</dbReference>
<evidence type="ECO:0000313" key="2">
    <source>
        <dbReference type="EMBL" id="CAB4774723.1"/>
    </source>
</evidence>
<dbReference type="PRINTS" id="PR00111">
    <property type="entry name" value="ABHYDROLASE"/>
</dbReference>
<dbReference type="InterPro" id="IPR000073">
    <property type="entry name" value="AB_hydrolase_1"/>
</dbReference>
<evidence type="ECO:0000313" key="3">
    <source>
        <dbReference type="EMBL" id="CAB4836312.1"/>
    </source>
</evidence>
<dbReference type="EMBL" id="CAFBMH010000047">
    <property type="protein sequence ID" value="CAB4909980.1"/>
    <property type="molecule type" value="Genomic_DNA"/>
</dbReference>
<accession>A0A6J6VUX9</accession>
<sequence>MTEPTFEPAAYDEFAMLGDNAAEVGLVLEATPVVRRESIALASGKHLSALVWGATEPELVLLHGGAQNAHTWDTLALALDRPMLAIDLPGHGHSDWRDEHDYWPPSMADDVAAVIEQLAPNAKAVVGMSLGGLTAICLAAQHPTLVRRLGIVDVTPGTDHKKAEGIVAFITGPEYFDDFAAILGRTIEHNPTRTESSLRRGVLHNARELDDGRWSWRYDPARGWKSGAADTAQSADTVSEYFSPLWAHVDDVEVPITLYLGGLSPVVGAEDVEELLRRRPSTIVHRVDGAGHSIQGDRPLALAALFEELLAS</sequence>
<gene>
    <name evidence="2" type="ORF">UFOPK2754_03295</name>
    <name evidence="3" type="ORF">UFOPK3139_02791</name>
    <name evidence="4" type="ORF">UFOPK3543_01431</name>
</gene>
<proteinExistence type="predicted"/>
<reference evidence="2" key="1">
    <citation type="submission" date="2020-05" db="EMBL/GenBank/DDBJ databases">
        <authorList>
            <person name="Chiriac C."/>
            <person name="Salcher M."/>
            <person name="Ghai R."/>
            <person name="Kavagutti S V."/>
        </authorList>
    </citation>
    <scope>NUCLEOTIDE SEQUENCE</scope>
</reference>
<name>A0A6J6VUX9_9ZZZZ</name>
<dbReference type="InterPro" id="IPR029058">
    <property type="entry name" value="AB_hydrolase_fold"/>
</dbReference>
<dbReference type="AlphaFoldDB" id="A0A6J6VUX9"/>